<sequence>MQAVGERHSGWIRSYHDNRPYDNVAPAELYDQMIALRGLLAQPDSCHFSVGAR</sequence>
<evidence type="ECO:0000313" key="2">
    <source>
        <dbReference type="Proteomes" id="UP000263928"/>
    </source>
</evidence>
<name>A0A383S652_9ACTN</name>
<accession>A0A383S652</accession>
<dbReference type="AlphaFoldDB" id="A0A383S652"/>
<evidence type="ECO:0000313" key="1">
    <source>
        <dbReference type="EMBL" id="SYZ33042.1"/>
    </source>
</evidence>
<gene>
    <name evidence="1" type="ORF">PROPAUS_0953</name>
</gene>
<organism evidence="1 2">
    <name type="scientific">Propionibacterium australiense</name>
    <dbReference type="NCBI Taxonomy" id="119981"/>
    <lineage>
        <taxon>Bacteria</taxon>
        <taxon>Bacillati</taxon>
        <taxon>Actinomycetota</taxon>
        <taxon>Actinomycetes</taxon>
        <taxon>Propionibacteriales</taxon>
        <taxon>Propionibacteriaceae</taxon>
        <taxon>Propionibacterium</taxon>
    </lineage>
</organism>
<dbReference type="EMBL" id="UNQJ01000005">
    <property type="protein sequence ID" value="SYZ33042.1"/>
    <property type="molecule type" value="Genomic_DNA"/>
</dbReference>
<reference evidence="2" key="1">
    <citation type="submission" date="2018-08" db="EMBL/GenBank/DDBJ databases">
        <authorList>
            <person name="Hornung B."/>
        </authorList>
    </citation>
    <scope>NUCLEOTIDE SEQUENCE [LARGE SCALE GENOMIC DNA]</scope>
</reference>
<protein>
    <submittedName>
        <fullName evidence="1">Uncharacterized protein</fullName>
    </submittedName>
</protein>
<dbReference type="Proteomes" id="UP000263928">
    <property type="component" value="Unassembled WGS sequence"/>
</dbReference>
<proteinExistence type="predicted"/>
<keyword evidence="2" id="KW-1185">Reference proteome</keyword>